<evidence type="ECO:0000313" key="1">
    <source>
        <dbReference type="EMBL" id="MDZ8118849.1"/>
    </source>
</evidence>
<protein>
    <submittedName>
        <fullName evidence="1">Class I SAM-dependent methyltransferase</fullName>
        <ecNumber evidence="1">2.1.-.-</ecNumber>
    </submittedName>
</protein>
<keyword evidence="1" id="KW-0489">Methyltransferase</keyword>
<dbReference type="SUPFAM" id="SSF53335">
    <property type="entry name" value="S-adenosyl-L-methionine-dependent methyltransferases"/>
    <property type="match status" value="1"/>
</dbReference>
<dbReference type="PANTHER" id="PTHR37211">
    <property type="entry name" value="EXPRESSED PROTEIN"/>
    <property type="match status" value="1"/>
</dbReference>
<gene>
    <name evidence="1" type="ORF">P9H32_09430</name>
</gene>
<organism evidence="1 2">
    <name type="scientific">Pontiella agarivorans</name>
    <dbReference type="NCBI Taxonomy" id="3038953"/>
    <lineage>
        <taxon>Bacteria</taxon>
        <taxon>Pseudomonadati</taxon>
        <taxon>Kiritimatiellota</taxon>
        <taxon>Kiritimatiellia</taxon>
        <taxon>Kiritimatiellales</taxon>
        <taxon>Pontiellaceae</taxon>
        <taxon>Pontiella</taxon>
    </lineage>
</organism>
<dbReference type="RefSeq" id="WP_322608642.1">
    <property type="nucleotide sequence ID" value="NZ_JARVCO010000010.1"/>
</dbReference>
<keyword evidence="1" id="KW-0808">Transferase</keyword>
<reference evidence="1 2" key="1">
    <citation type="journal article" date="2024" name="Appl. Environ. Microbiol.">
        <title>Pontiella agarivorans sp. nov., a novel marine anaerobic bacterium capable of degrading macroalgal polysaccharides and fixing nitrogen.</title>
        <authorList>
            <person name="Liu N."/>
            <person name="Kivenson V."/>
            <person name="Peng X."/>
            <person name="Cui Z."/>
            <person name="Lankiewicz T.S."/>
            <person name="Gosselin K.M."/>
            <person name="English C.J."/>
            <person name="Blair E.M."/>
            <person name="O'Malley M.A."/>
            <person name="Valentine D.L."/>
        </authorList>
    </citation>
    <scope>NUCLEOTIDE SEQUENCE [LARGE SCALE GENOMIC DNA]</scope>
    <source>
        <strain evidence="1 2">NLcol2</strain>
    </source>
</reference>
<dbReference type="Gene3D" id="2.20.25.110">
    <property type="entry name" value="S-adenosyl-L-methionine-dependent methyltransferases"/>
    <property type="match status" value="1"/>
</dbReference>
<dbReference type="GO" id="GO:0032259">
    <property type="term" value="P:methylation"/>
    <property type="evidence" value="ECO:0007669"/>
    <property type="project" value="UniProtKB-KW"/>
</dbReference>
<comment type="caution">
    <text evidence="1">The sequence shown here is derived from an EMBL/GenBank/DDBJ whole genome shotgun (WGS) entry which is preliminary data.</text>
</comment>
<sequence length="280" mass="33133">MTKKKKKNKTFPDIHWLYEASVQNVDTDLDFGVRIYRKHWKRKPLTIREDFCGTAKLAARWAQRNKLHEAWGIDFHQPTLDWGVKYNVSDLTEKQRKRLHLIHGNVLEETTPKVDMAFALNFSFCVFKKRDVLRDYFKKVCKCLNKEGLFVLDIYGGTEAIMEKEDDVREIPGLTTPDGLEIPDFEYIWDQAYYNPINHDTTCHIHFNVPGYGRIEKAFTYKWRLWTLMELQEILKEAGFSTAEVYLHDFDDDGESDEIYRLRKTYENVQGWVAYVVGVK</sequence>
<dbReference type="Gene3D" id="3.40.50.150">
    <property type="entry name" value="Vaccinia Virus protein VP39"/>
    <property type="match status" value="1"/>
</dbReference>
<dbReference type="Proteomes" id="UP001290861">
    <property type="component" value="Unassembled WGS sequence"/>
</dbReference>
<dbReference type="PANTHER" id="PTHR37211:SF1">
    <property type="entry name" value="EXPRESSED PROTEIN"/>
    <property type="match status" value="1"/>
</dbReference>
<evidence type="ECO:0000313" key="2">
    <source>
        <dbReference type="Proteomes" id="UP001290861"/>
    </source>
</evidence>
<dbReference type="GO" id="GO:0008168">
    <property type="term" value="F:methyltransferase activity"/>
    <property type="evidence" value="ECO:0007669"/>
    <property type="project" value="UniProtKB-KW"/>
</dbReference>
<proteinExistence type="predicted"/>
<dbReference type="EMBL" id="JARVCO010000010">
    <property type="protein sequence ID" value="MDZ8118849.1"/>
    <property type="molecule type" value="Genomic_DNA"/>
</dbReference>
<dbReference type="InterPro" id="IPR029063">
    <property type="entry name" value="SAM-dependent_MTases_sf"/>
</dbReference>
<accession>A0ABU5MXC1</accession>
<name>A0ABU5MXC1_9BACT</name>
<keyword evidence="2" id="KW-1185">Reference proteome</keyword>
<dbReference type="EC" id="2.1.-.-" evidence="1"/>